<dbReference type="Pfam" id="PF09578">
    <property type="entry name" value="Spore_YabQ"/>
    <property type="match status" value="1"/>
</dbReference>
<keyword evidence="1" id="KW-1133">Transmembrane helix</keyword>
<protein>
    <submittedName>
        <fullName evidence="2">Spore cortex biosynthesis protein YabQ</fullName>
    </submittedName>
</protein>
<feature type="transmembrane region" description="Helical" evidence="1">
    <location>
        <begin position="12"/>
        <end position="30"/>
    </location>
</feature>
<feature type="transmembrane region" description="Helical" evidence="1">
    <location>
        <begin position="50"/>
        <end position="68"/>
    </location>
</feature>
<evidence type="ECO:0000256" key="1">
    <source>
        <dbReference type="SAM" id="Phobius"/>
    </source>
</evidence>
<keyword evidence="1" id="KW-0812">Transmembrane</keyword>
<evidence type="ECO:0000313" key="2">
    <source>
        <dbReference type="EMBL" id="MEQ2555630.1"/>
    </source>
</evidence>
<accession>A0ABV1H7E6</accession>
<evidence type="ECO:0000313" key="3">
    <source>
        <dbReference type="Proteomes" id="UP001546774"/>
    </source>
</evidence>
<dbReference type="NCBIfam" id="TIGR02893">
    <property type="entry name" value="spore_yabQ"/>
    <property type="match status" value="1"/>
</dbReference>
<feature type="transmembrane region" description="Helical" evidence="1">
    <location>
        <begin position="74"/>
        <end position="91"/>
    </location>
</feature>
<name>A0ABV1H7E6_9FIRM</name>
<proteinExistence type="predicted"/>
<organism evidence="2 3">
    <name type="scientific">Lachnospira intestinalis</name>
    <dbReference type="NCBI Taxonomy" id="3133158"/>
    <lineage>
        <taxon>Bacteria</taxon>
        <taxon>Bacillati</taxon>
        <taxon>Bacillota</taxon>
        <taxon>Clostridia</taxon>
        <taxon>Lachnospirales</taxon>
        <taxon>Lachnospiraceae</taxon>
        <taxon>Lachnospira</taxon>
    </lineage>
</organism>
<dbReference type="Proteomes" id="UP001546774">
    <property type="component" value="Unassembled WGS sequence"/>
</dbReference>
<comment type="caution">
    <text evidence="2">The sequence shown here is derived from an EMBL/GenBank/DDBJ whole genome shotgun (WGS) entry which is preliminary data.</text>
</comment>
<keyword evidence="3" id="KW-1185">Reference proteome</keyword>
<dbReference type="EMBL" id="JBBMFS010000010">
    <property type="protein sequence ID" value="MEQ2555630.1"/>
    <property type="molecule type" value="Genomic_DNA"/>
</dbReference>
<sequence length="142" mass="16265">MIAKLIWWEGRTLLSALFLGMVLALEYDCIRIFRRVIRHKNIWVMSAEDILYWIYAAVTVFCMTYEVNDGILRGFLVTGFLAGAVLYRYAFGTFFVKYTTKFINLCLKPLKKALCLIKIGVHKITGCIKAAAVRKRGQGNEV</sequence>
<gene>
    <name evidence="2" type="primary">yabQ</name>
    <name evidence="2" type="ORF">WMO37_11530</name>
</gene>
<dbReference type="InterPro" id="IPR019074">
    <property type="entry name" value="YabQ"/>
</dbReference>
<reference evidence="2" key="1">
    <citation type="submission" date="2024-03" db="EMBL/GenBank/DDBJ databases">
        <title>Human intestinal bacterial collection.</title>
        <authorList>
            <person name="Pauvert C."/>
            <person name="Hitch T.C.A."/>
            <person name="Clavel T."/>
        </authorList>
    </citation>
    <scope>NUCLEOTIDE SEQUENCE [LARGE SCALE GENOMIC DNA]</scope>
    <source>
        <strain evidence="2">CLA-AA-H89B</strain>
    </source>
</reference>
<keyword evidence="1" id="KW-0472">Membrane</keyword>